<dbReference type="PANTHER" id="PTHR13703:SF61">
    <property type="entry name" value="PROTEIN MOTHERS AGAINST DPP"/>
    <property type="match status" value="1"/>
</dbReference>
<evidence type="ECO:0000256" key="1">
    <source>
        <dbReference type="ARBA" id="ARBA00023015"/>
    </source>
</evidence>
<dbReference type="AlphaFoldDB" id="A0AA41MNT0"/>
<reference evidence="5" key="1">
    <citation type="submission" date="2020-03" db="EMBL/GenBank/DDBJ databases">
        <title>Studies in the Genomics of Life Span.</title>
        <authorList>
            <person name="Glass D."/>
        </authorList>
    </citation>
    <scope>NUCLEOTIDE SEQUENCE</scope>
    <source>
        <strain evidence="5">SUZIE</strain>
        <tissue evidence="5">Muscle</tissue>
    </source>
</reference>
<dbReference type="Pfam" id="PF03166">
    <property type="entry name" value="MH2"/>
    <property type="match status" value="1"/>
</dbReference>
<name>A0AA41MNT0_SCICA</name>
<dbReference type="GO" id="GO:0007179">
    <property type="term" value="P:transforming growth factor beta receptor signaling pathway"/>
    <property type="evidence" value="ECO:0007669"/>
    <property type="project" value="TreeGrafter"/>
</dbReference>
<proteinExistence type="predicted"/>
<dbReference type="GO" id="GO:0071144">
    <property type="term" value="C:heteromeric SMAD protein complex"/>
    <property type="evidence" value="ECO:0007669"/>
    <property type="project" value="TreeGrafter"/>
</dbReference>
<dbReference type="GO" id="GO:0030509">
    <property type="term" value="P:BMP signaling pathway"/>
    <property type="evidence" value="ECO:0007669"/>
    <property type="project" value="TreeGrafter"/>
</dbReference>
<comment type="caution">
    <text evidence="5">The sequence shown here is derived from an EMBL/GenBank/DDBJ whole genome shotgun (WGS) entry which is preliminary data.</text>
</comment>
<evidence type="ECO:0000313" key="5">
    <source>
        <dbReference type="EMBL" id="MBZ3875380.1"/>
    </source>
</evidence>
<evidence type="ECO:0000313" key="6">
    <source>
        <dbReference type="Proteomes" id="UP001166674"/>
    </source>
</evidence>
<dbReference type="GO" id="GO:0009653">
    <property type="term" value="P:anatomical structure morphogenesis"/>
    <property type="evidence" value="ECO:0007669"/>
    <property type="project" value="TreeGrafter"/>
</dbReference>
<keyword evidence="2" id="KW-0804">Transcription</keyword>
<evidence type="ECO:0000259" key="4">
    <source>
        <dbReference type="PROSITE" id="PS51076"/>
    </source>
</evidence>
<dbReference type="InterPro" id="IPR001132">
    <property type="entry name" value="SMAD_dom_Dwarfin-type"/>
</dbReference>
<dbReference type="PANTHER" id="PTHR13703">
    <property type="entry name" value="SMAD"/>
    <property type="match status" value="1"/>
</dbReference>
<dbReference type="InterPro" id="IPR013790">
    <property type="entry name" value="Dwarfin"/>
</dbReference>
<feature type="region of interest" description="Disordered" evidence="3">
    <location>
        <begin position="33"/>
        <end position="58"/>
    </location>
</feature>
<dbReference type="GO" id="GO:0000981">
    <property type="term" value="F:DNA-binding transcription factor activity, RNA polymerase II-specific"/>
    <property type="evidence" value="ECO:0007669"/>
    <property type="project" value="TreeGrafter"/>
</dbReference>
<dbReference type="EMBL" id="JAATJV010249399">
    <property type="protein sequence ID" value="MBZ3875380.1"/>
    <property type="molecule type" value="Genomic_DNA"/>
</dbReference>
<organism evidence="5 6">
    <name type="scientific">Sciurus carolinensis</name>
    <name type="common">Eastern gray squirrel</name>
    <dbReference type="NCBI Taxonomy" id="30640"/>
    <lineage>
        <taxon>Eukaryota</taxon>
        <taxon>Metazoa</taxon>
        <taxon>Chordata</taxon>
        <taxon>Craniata</taxon>
        <taxon>Vertebrata</taxon>
        <taxon>Euteleostomi</taxon>
        <taxon>Mammalia</taxon>
        <taxon>Eutheria</taxon>
        <taxon>Euarchontoglires</taxon>
        <taxon>Glires</taxon>
        <taxon>Rodentia</taxon>
        <taxon>Sciuromorpha</taxon>
        <taxon>Sciuridae</taxon>
        <taxon>Sciurinae</taxon>
        <taxon>Sciurini</taxon>
        <taxon>Sciurus</taxon>
    </lineage>
</organism>
<dbReference type="SUPFAM" id="SSF49879">
    <property type="entry name" value="SMAD/FHA domain"/>
    <property type="match status" value="1"/>
</dbReference>
<dbReference type="GO" id="GO:0030154">
    <property type="term" value="P:cell differentiation"/>
    <property type="evidence" value="ECO:0007669"/>
    <property type="project" value="TreeGrafter"/>
</dbReference>
<gene>
    <name evidence="5" type="ORF">SUZIE_132625</name>
</gene>
<dbReference type="InterPro" id="IPR008984">
    <property type="entry name" value="SMAD_FHA_dom_sf"/>
</dbReference>
<dbReference type="InterPro" id="IPR017855">
    <property type="entry name" value="SMAD-like_dom_sf"/>
</dbReference>
<dbReference type="GO" id="GO:0000978">
    <property type="term" value="F:RNA polymerase II cis-regulatory region sequence-specific DNA binding"/>
    <property type="evidence" value="ECO:0007669"/>
    <property type="project" value="TreeGrafter"/>
</dbReference>
<sequence>MTNNHELARSADLSPDLEKMRFVWATHQPPFPAFSQQHLDSPGNSNTYHSPTSSDPGKLYQMPDVHSVAYKEPKHWCSIVYYKLNNYVGEAFYASSTSVLVDGFTDPSRSENLFGLG</sequence>
<dbReference type="Gene3D" id="2.60.200.10">
    <property type="match status" value="1"/>
</dbReference>
<feature type="compositionally biased region" description="Polar residues" evidence="3">
    <location>
        <begin position="34"/>
        <end position="55"/>
    </location>
</feature>
<dbReference type="GO" id="GO:0060395">
    <property type="term" value="P:SMAD protein signal transduction"/>
    <property type="evidence" value="ECO:0007669"/>
    <property type="project" value="TreeGrafter"/>
</dbReference>
<evidence type="ECO:0000256" key="2">
    <source>
        <dbReference type="ARBA" id="ARBA00023163"/>
    </source>
</evidence>
<dbReference type="Proteomes" id="UP001166674">
    <property type="component" value="Unassembled WGS sequence"/>
</dbReference>
<keyword evidence="6" id="KW-1185">Reference proteome</keyword>
<feature type="domain" description="MH2" evidence="4">
    <location>
        <begin position="76"/>
        <end position="117"/>
    </location>
</feature>
<dbReference type="PROSITE" id="PS51076">
    <property type="entry name" value="MH2"/>
    <property type="match status" value="1"/>
</dbReference>
<evidence type="ECO:0000256" key="3">
    <source>
        <dbReference type="SAM" id="MobiDB-lite"/>
    </source>
</evidence>
<keyword evidence="1" id="KW-0805">Transcription regulation</keyword>
<accession>A0AA41MNT0</accession>
<dbReference type="GO" id="GO:0070411">
    <property type="term" value="F:I-SMAD binding"/>
    <property type="evidence" value="ECO:0007669"/>
    <property type="project" value="TreeGrafter"/>
</dbReference>
<protein>
    <submittedName>
        <fullName evidence="5">Mothers against decapentaplegic-like protein 1</fullName>
    </submittedName>
</protein>